<dbReference type="Proteomes" id="UP001159428">
    <property type="component" value="Unassembled WGS sequence"/>
</dbReference>
<dbReference type="AlphaFoldDB" id="A0AAU9WV05"/>
<evidence type="ECO:0000313" key="1">
    <source>
        <dbReference type="EMBL" id="CAH3126214.1"/>
    </source>
</evidence>
<dbReference type="EMBL" id="CALNXJ010000021">
    <property type="protein sequence ID" value="CAH3126214.1"/>
    <property type="molecule type" value="Genomic_DNA"/>
</dbReference>
<evidence type="ECO:0000313" key="2">
    <source>
        <dbReference type="Proteomes" id="UP001159428"/>
    </source>
</evidence>
<accession>A0AAU9WV05</accession>
<sequence length="86" mass="9860">MIHKEFPTGIKGPSGTIQGNVQRRWICEKESHNGQGVYFLHPVPRSTNPPGNTTFAKLLQQKGRCQPNRIPLLYQDLQQLCSYQPW</sequence>
<reference evidence="1 2" key="1">
    <citation type="submission" date="2022-05" db="EMBL/GenBank/DDBJ databases">
        <authorList>
            <consortium name="Genoscope - CEA"/>
            <person name="William W."/>
        </authorList>
    </citation>
    <scope>NUCLEOTIDE SEQUENCE [LARGE SCALE GENOMIC DNA]</scope>
</reference>
<organism evidence="1 2">
    <name type="scientific">Pocillopora meandrina</name>
    <dbReference type="NCBI Taxonomy" id="46732"/>
    <lineage>
        <taxon>Eukaryota</taxon>
        <taxon>Metazoa</taxon>
        <taxon>Cnidaria</taxon>
        <taxon>Anthozoa</taxon>
        <taxon>Hexacorallia</taxon>
        <taxon>Scleractinia</taxon>
        <taxon>Astrocoeniina</taxon>
        <taxon>Pocilloporidae</taxon>
        <taxon>Pocillopora</taxon>
    </lineage>
</organism>
<proteinExistence type="predicted"/>
<protein>
    <submittedName>
        <fullName evidence="1">Uncharacterized protein</fullName>
    </submittedName>
</protein>
<comment type="caution">
    <text evidence="1">The sequence shown here is derived from an EMBL/GenBank/DDBJ whole genome shotgun (WGS) entry which is preliminary data.</text>
</comment>
<gene>
    <name evidence="1" type="ORF">PMEA_00011987</name>
</gene>
<name>A0AAU9WV05_9CNID</name>
<keyword evidence="2" id="KW-1185">Reference proteome</keyword>